<feature type="domain" description="SnoaL-like" evidence="1">
    <location>
        <begin position="9"/>
        <end position="102"/>
    </location>
</feature>
<accession>A0AA37WXD7</accession>
<dbReference type="RefSeq" id="WP_238195672.1">
    <property type="nucleotide sequence ID" value="NZ_BPQZ01000006.1"/>
</dbReference>
<dbReference type="InterPro" id="IPR032710">
    <property type="entry name" value="NTF2-like_dom_sf"/>
</dbReference>
<reference evidence="3" key="1">
    <citation type="journal article" date="2019" name="Int. J. Syst. Evol. Microbiol.">
        <title>The Global Catalogue of Microorganisms (GCM) 10K type strain sequencing project: providing services to taxonomists for standard genome sequencing and annotation.</title>
        <authorList>
            <consortium name="The Broad Institute Genomics Platform"/>
            <consortium name="The Broad Institute Genome Sequencing Center for Infectious Disease"/>
            <person name="Wu L."/>
            <person name="Ma J."/>
        </authorList>
    </citation>
    <scope>NUCLEOTIDE SEQUENCE [LARGE SCALE GENOMIC DNA]</scope>
    <source>
        <strain evidence="3">NBRC 103632</strain>
    </source>
</reference>
<comment type="caution">
    <text evidence="2">The sequence shown here is derived from an EMBL/GenBank/DDBJ whole genome shotgun (WGS) entry which is preliminary data.</text>
</comment>
<gene>
    <name evidence="2" type="ORF">GCM10007890_64010</name>
</gene>
<dbReference type="Pfam" id="PF12680">
    <property type="entry name" value="SnoaL_2"/>
    <property type="match status" value="1"/>
</dbReference>
<keyword evidence="3" id="KW-1185">Reference proteome</keyword>
<dbReference type="EMBL" id="BSPL01000038">
    <property type="protein sequence ID" value="GLS74383.1"/>
    <property type="molecule type" value="Genomic_DNA"/>
</dbReference>
<dbReference type="AlphaFoldDB" id="A0AA37WXD7"/>
<protein>
    <recommendedName>
        <fullName evidence="1">SnoaL-like domain-containing protein</fullName>
    </recommendedName>
</protein>
<organism evidence="2 3">
    <name type="scientific">Methylobacterium tardum</name>
    <dbReference type="NCBI Taxonomy" id="374432"/>
    <lineage>
        <taxon>Bacteria</taxon>
        <taxon>Pseudomonadati</taxon>
        <taxon>Pseudomonadota</taxon>
        <taxon>Alphaproteobacteria</taxon>
        <taxon>Hyphomicrobiales</taxon>
        <taxon>Methylobacteriaceae</taxon>
        <taxon>Methylobacterium</taxon>
    </lineage>
</organism>
<evidence type="ECO:0000313" key="2">
    <source>
        <dbReference type="EMBL" id="GLS74383.1"/>
    </source>
</evidence>
<name>A0AA37WXD7_9HYPH</name>
<evidence type="ECO:0000259" key="1">
    <source>
        <dbReference type="Pfam" id="PF12680"/>
    </source>
</evidence>
<dbReference type="Proteomes" id="UP001157440">
    <property type="component" value="Unassembled WGS sequence"/>
</dbReference>
<evidence type="ECO:0000313" key="3">
    <source>
        <dbReference type="Proteomes" id="UP001157440"/>
    </source>
</evidence>
<dbReference type="Gene3D" id="3.10.450.50">
    <property type="match status" value="1"/>
</dbReference>
<dbReference type="InterPro" id="IPR037401">
    <property type="entry name" value="SnoaL-like"/>
</dbReference>
<sequence>MNLTHVHVFAAALQAKDRDAMLAQMAEAVVLNTPLAAEPVRGKAAIRPVVDALLEVVDAFEIREILEGPGHAAAFFGAAAGPNRLDGMDYWRLDAAGRIVEMTVLWRPLPEAIAVRDRLVRIAETQASAGGRVTQSVFGPICPIWTG</sequence>
<proteinExistence type="predicted"/>
<dbReference type="SUPFAM" id="SSF54427">
    <property type="entry name" value="NTF2-like"/>
    <property type="match status" value="1"/>
</dbReference>